<accession>A0A839UIU2</accession>
<dbReference type="InterPro" id="IPR000277">
    <property type="entry name" value="Cys/Met-Metab_PyrdxlP-dep_enz"/>
</dbReference>
<dbReference type="InterPro" id="IPR006233">
    <property type="entry name" value="Cys_b_lyase_bac"/>
</dbReference>
<dbReference type="GO" id="GO:0019346">
    <property type="term" value="P:transsulfuration"/>
    <property type="evidence" value="ECO:0007669"/>
    <property type="project" value="InterPro"/>
</dbReference>
<evidence type="ECO:0000256" key="7">
    <source>
        <dbReference type="RuleBase" id="RU362118"/>
    </source>
</evidence>
<sequence length="330" mass="35451">MLELVARIAELEGAYRTFVVPGGQAAIALIYLALCKSGSHALVPASAYGPNRELAEKLLQRLGIEVEPYDPLIGEGIGALIRHNTALMWTESPGSITMEVQDVPSIVRVAHARGVPVALDNTYAAGVLFDAFAHGVDISMQALTKYAGGHSDLLLGTVSVKNDAFYEPVGTAWDLLGMAVSPDDASLALRGLQTLRVRLERLERSTLQVANWLAGQSAIQNVLHPALPSSPGHVFWKRDFTGSASVLSIVFKDVFTPTDVDDFVDRLALFKAGYSWGGGTSLAMTYPYLANGGKGFSGRIVRLNIGLEEPDDLIADLHQSLRIVGDQIKK</sequence>
<dbReference type="GO" id="GO:0047804">
    <property type="term" value="F:cysteine-S-conjugate beta-lyase activity"/>
    <property type="evidence" value="ECO:0007669"/>
    <property type="project" value="InterPro"/>
</dbReference>
<comment type="catalytic activity">
    <reaction evidence="5">
        <text>L,L-cystathionine + H2O = L-homocysteine + pyruvate + NH4(+)</text>
        <dbReference type="Rhea" id="RHEA:13965"/>
        <dbReference type="ChEBI" id="CHEBI:15361"/>
        <dbReference type="ChEBI" id="CHEBI:15377"/>
        <dbReference type="ChEBI" id="CHEBI:28938"/>
        <dbReference type="ChEBI" id="CHEBI:58161"/>
        <dbReference type="ChEBI" id="CHEBI:58199"/>
    </reaction>
</comment>
<evidence type="ECO:0000256" key="5">
    <source>
        <dbReference type="ARBA" id="ARBA00047517"/>
    </source>
</evidence>
<keyword evidence="4 8" id="KW-0456">Lyase</keyword>
<dbReference type="InterPro" id="IPR015424">
    <property type="entry name" value="PyrdxlP-dep_Trfase"/>
</dbReference>
<evidence type="ECO:0000256" key="2">
    <source>
        <dbReference type="ARBA" id="ARBA00009077"/>
    </source>
</evidence>
<dbReference type="AlphaFoldDB" id="A0A839UIU2"/>
<dbReference type="EMBL" id="JACHXN010000039">
    <property type="protein sequence ID" value="MBB3149694.1"/>
    <property type="molecule type" value="Genomic_DNA"/>
</dbReference>
<dbReference type="PANTHER" id="PTHR43500:SF1">
    <property type="entry name" value="CYSTATHIONINE BETA-LYASE-RELATED"/>
    <property type="match status" value="1"/>
</dbReference>
<dbReference type="GO" id="GO:0030170">
    <property type="term" value="F:pyridoxal phosphate binding"/>
    <property type="evidence" value="ECO:0007669"/>
    <property type="project" value="InterPro"/>
</dbReference>
<gene>
    <name evidence="8" type="ORF">FHS21_006148</name>
</gene>
<feature type="modified residue" description="N6-(pyridoxal phosphate)lysine" evidence="6">
    <location>
        <position position="145"/>
    </location>
</feature>
<dbReference type="Gene3D" id="3.40.640.10">
    <property type="entry name" value="Type I PLP-dependent aspartate aminotransferase-like (Major domain)"/>
    <property type="match status" value="1"/>
</dbReference>
<evidence type="ECO:0000256" key="4">
    <source>
        <dbReference type="ARBA" id="ARBA00023239"/>
    </source>
</evidence>
<comment type="similarity">
    <text evidence="2 7">Belongs to the trans-sulfuration enzymes family.</text>
</comment>
<dbReference type="GO" id="GO:0019450">
    <property type="term" value="P:L-cysteine catabolic process to pyruvate"/>
    <property type="evidence" value="ECO:0007669"/>
    <property type="project" value="TreeGrafter"/>
</dbReference>
<dbReference type="PIRSF" id="PIRSF001434">
    <property type="entry name" value="CGS"/>
    <property type="match status" value="1"/>
</dbReference>
<evidence type="ECO:0000256" key="1">
    <source>
        <dbReference type="ARBA" id="ARBA00001933"/>
    </source>
</evidence>
<dbReference type="PANTHER" id="PTHR43500">
    <property type="entry name" value="CYSTATHIONINE BETA-LYASE-RELATED"/>
    <property type="match status" value="1"/>
</dbReference>
<keyword evidence="3 6" id="KW-0663">Pyridoxal phosphate</keyword>
<dbReference type="Proteomes" id="UP000554520">
    <property type="component" value="Unassembled WGS sequence"/>
</dbReference>
<dbReference type="RefSeq" id="WP_246411312.1">
    <property type="nucleotide sequence ID" value="NZ_JACHXN010000039.1"/>
</dbReference>
<dbReference type="SUPFAM" id="SSF53383">
    <property type="entry name" value="PLP-dependent transferases"/>
    <property type="match status" value="1"/>
</dbReference>
<evidence type="ECO:0000313" key="9">
    <source>
        <dbReference type="Proteomes" id="UP000554520"/>
    </source>
</evidence>
<comment type="cofactor">
    <cofactor evidence="1 7">
        <name>pyridoxal 5'-phosphate</name>
        <dbReference type="ChEBI" id="CHEBI:597326"/>
    </cofactor>
</comment>
<protein>
    <submittedName>
        <fullName evidence="8">Cystathionine beta-lyase</fullName>
        <ecNumber evidence="8">4.4.1.8</ecNumber>
    </submittedName>
</protein>
<reference evidence="8 9" key="1">
    <citation type="submission" date="2020-08" db="EMBL/GenBank/DDBJ databases">
        <title>Genomic Encyclopedia of Type Strains, Phase III (KMG-III): the genomes of soil and plant-associated and newly described type strains.</title>
        <authorList>
            <person name="Whitman W."/>
        </authorList>
    </citation>
    <scope>NUCLEOTIDE SEQUENCE [LARGE SCALE GENOMIC DNA]</scope>
    <source>
        <strain evidence="8 9">CECT 7015</strain>
    </source>
</reference>
<dbReference type="InterPro" id="IPR015422">
    <property type="entry name" value="PyrdxlP-dep_Trfase_small"/>
</dbReference>
<dbReference type="Gene3D" id="3.90.1150.10">
    <property type="entry name" value="Aspartate Aminotransferase, domain 1"/>
    <property type="match status" value="1"/>
</dbReference>
<dbReference type="Pfam" id="PF01053">
    <property type="entry name" value="Cys_Met_Meta_PP"/>
    <property type="match status" value="1"/>
</dbReference>
<keyword evidence="9" id="KW-1185">Reference proteome</keyword>
<evidence type="ECO:0000256" key="6">
    <source>
        <dbReference type="PIRSR" id="PIRSR001434-2"/>
    </source>
</evidence>
<dbReference type="InterPro" id="IPR015421">
    <property type="entry name" value="PyrdxlP-dep_Trfase_major"/>
</dbReference>
<proteinExistence type="inferred from homology"/>
<organism evidence="8 9">
    <name type="scientific">Phyllobacterium trifolii</name>
    <dbReference type="NCBI Taxonomy" id="300193"/>
    <lineage>
        <taxon>Bacteria</taxon>
        <taxon>Pseudomonadati</taxon>
        <taxon>Pseudomonadota</taxon>
        <taxon>Alphaproteobacteria</taxon>
        <taxon>Hyphomicrobiales</taxon>
        <taxon>Phyllobacteriaceae</taxon>
        <taxon>Phyllobacterium</taxon>
    </lineage>
</organism>
<evidence type="ECO:0000256" key="3">
    <source>
        <dbReference type="ARBA" id="ARBA00022898"/>
    </source>
</evidence>
<dbReference type="EC" id="4.4.1.8" evidence="8"/>
<evidence type="ECO:0000313" key="8">
    <source>
        <dbReference type="EMBL" id="MBB3149694.1"/>
    </source>
</evidence>
<name>A0A839UIU2_9HYPH</name>
<comment type="caution">
    <text evidence="8">The sequence shown here is derived from an EMBL/GenBank/DDBJ whole genome shotgun (WGS) entry which is preliminary data.</text>
</comment>